<dbReference type="InterPro" id="IPR041617">
    <property type="entry name" value="TPR_MalT"/>
</dbReference>
<organism evidence="5 6">
    <name type="scientific">Bradyrhizobium erythrophlei</name>
    <dbReference type="NCBI Taxonomy" id="1437360"/>
    <lineage>
        <taxon>Bacteria</taxon>
        <taxon>Pseudomonadati</taxon>
        <taxon>Pseudomonadota</taxon>
        <taxon>Alphaproteobacteria</taxon>
        <taxon>Hyphomicrobiales</taxon>
        <taxon>Nitrobacteraceae</taxon>
        <taxon>Bradyrhizobium</taxon>
    </lineage>
</organism>
<dbReference type="Pfam" id="PF00196">
    <property type="entry name" value="GerE"/>
    <property type="match status" value="1"/>
</dbReference>
<dbReference type="InterPro" id="IPR000792">
    <property type="entry name" value="Tscrpt_reg_LuxR_C"/>
</dbReference>
<dbReference type="SUPFAM" id="SSF46894">
    <property type="entry name" value="C-terminal effector domain of the bipartite response regulators"/>
    <property type="match status" value="1"/>
</dbReference>
<evidence type="ECO:0000256" key="3">
    <source>
        <dbReference type="ARBA" id="ARBA00023163"/>
    </source>
</evidence>
<dbReference type="SUPFAM" id="SSF52540">
    <property type="entry name" value="P-loop containing nucleoside triphosphate hydrolases"/>
    <property type="match status" value="1"/>
</dbReference>
<dbReference type="InterPro" id="IPR011990">
    <property type="entry name" value="TPR-like_helical_dom_sf"/>
</dbReference>
<dbReference type="Pfam" id="PF17874">
    <property type="entry name" value="TPR_MalT"/>
    <property type="match status" value="1"/>
</dbReference>
<protein>
    <submittedName>
        <fullName evidence="5">LuxR family transcriptional regulator, maltose regulon positive regulatory protein</fullName>
    </submittedName>
</protein>
<dbReference type="PROSITE" id="PS00622">
    <property type="entry name" value="HTH_LUXR_1"/>
    <property type="match status" value="1"/>
</dbReference>
<name>A0A1M5KX00_9BRAD</name>
<dbReference type="InterPro" id="IPR059106">
    <property type="entry name" value="WHD_MalT"/>
</dbReference>
<dbReference type="PANTHER" id="PTHR44688:SF16">
    <property type="entry name" value="DNA-BINDING TRANSCRIPTIONAL ACTIVATOR DEVR_DOSR"/>
    <property type="match status" value="1"/>
</dbReference>
<sequence>MIQPRSGNLAIGTGTLPAMGQLPFLATKTVPARFKGLVARPRLVAILSELPAKRLAVIKAPAGFGKTSMAAACAEELEQSGNGVGWLTIDSDDDEATRFLFYVSQALHHACPDVGAGAIGLILENNLIDPTAILSSLINDLAEIEDDVYLFLEDYHWLSASRIHQAVAYFLKHAPSHCHVVLTTRAEPPLPIATLRAQNQLIEIDAVALRFDMQETKAFLDSTKPGVLEVPDVQLLQRKTEGWPAALRIISSMPSQSGFGLKAYVHNLSGSQRPIAAYLAEMLDGLPVELVDFMLRTAILDRLSGPLCEAVTGSSSSRTILASLAQRQMLLTPLDNDGVWFRYHALLAEYLRQRLEADRGIETPELHRRAALWYASRELWTEAVQHAIAAGDSDRAISWIKNCAMALIKRGDLFTLLEWQRQFPEELMRGQSEVRLAIAWGLGLALRFDEALKLATDIEGDIAAMALPDSNLLCECQAIRSVAIALKDDSERALPLAQACMKGSSDPWTANVASNVVRFGHMKAGNLKQFHATPWIPYSVEEDHRNLFASVYRHCLKGLAEERQIRLAAADGHYCEALRIAEQDVGPNSIAAALPASLIARIKYEQGQLDEAEAWVIDRTSLISSATMLDCVWSTYFVIARVAAARMNFERARTLLERAENQGVARDWGRLSAGAIAEQARLYLNDGRLDEATACVDRLERLAGKHPAPRPCAWSEIEWHHKLARAHLLGEQARPDEAIAILQQLQREAEAMQHRQFLICISIRLSAVQLTSGKVAEAVSRFRRVLTACAAAGLYQTVLDEGPVISRLLQATQESGNVRTDLIPYVDRLVAGLQRGGQDGLAPTSGARILSALSPRETDILTLIADGLSNKEIARSLDIGPETVKSHLKSVFTKLGVEKRAQAVSRAQTLGLVTTQ</sequence>
<proteinExistence type="predicted"/>
<dbReference type="Proteomes" id="UP000190675">
    <property type="component" value="Chromosome I"/>
</dbReference>
<accession>A0A1M5KX00</accession>
<evidence type="ECO:0000256" key="1">
    <source>
        <dbReference type="ARBA" id="ARBA00023015"/>
    </source>
</evidence>
<keyword evidence="1" id="KW-0805">Transcription regulation</keyword>
<evidence type="ECO:0000313" key="6">
    <source>
        <dbReference type="Proteomes" id="UP000190675"/>
    </source>
</evidence>
<dbReference type="InterPro" id="IPR027417">
    <property type="entry name" value="P-loop_NTPase"/>
</dbReference>
<dbReference type="InterPro" id="IPR036388">
    <property type="entry name" value="WH-like_DNA-bd_sf"/>
</dbReference>
<dbReference type="RefSeq" id="WP_197687923.1">
    <property type="nucleotide sequence ID" value="NZ_LT670818.1"/>
</dbReference>
<dbReference type="SUPFAM" id="SSF48452">
    <property type="entry name" value="TPR-like"/>
    <property type="match status" value="1"/>
</dbReference>
<evidence type="ECO:0000313" key="5">
    <source>
        <dbReference type="EMBL" id="SHG57266.1"/>
    </source>
</evidence>
<dbReference type="InterPro" id="IPR016032">
    <property type="entry name" value="Sig_transdc_resp-reg_C-effctor"/>
</dbReference>
<dbReference type="PANTHER" id="PTHR44688">
    <property type="entry name" value="DNA-BINDING TRANSCRIPTIONAL ACTIVATOR DEVR_DOSR"/>
    <property type="match status" value="1"/>
</dbReference>
<dbReference type="GO" id="GO:0006355">
    <property type="term" value="P:regulation of DNA-templated transcription"/>
    <property type="evidence" value="ECO:0007669"/>
    <property type="project" value="InterPro"/>
</dbReference>
<gene>
    <name evidence="5" type="ORF">SAMN05444169_3117</name>
</gene>
<dbReference type="PROSITE" id="PS50043">
    <property type="entry name" value="HTH_LUXR_2"/>
    <property type="match status" value="1"/>
</dbReference>
<evidence type="ECO:0000259" key="4">
    <source>
        <dbReference type="PROSITE" id="PS50043"/>
    </source>
</evidence>
<keyword evidence="2" id="KW-0238">DNA-binding</keyword>
<reference evidence="5 6" key="1">
    <citation type="submission" date="2016-11" db="EMBL/GenBank/DDBJ databases">
        <authorList>
            <person name="Jaros S."/>
            <person name="Januszkiewicz K."/>
            <person name="Wedrychowicz H."/>
        </authorList>
    </citation>
    <scope>NUCLEOTIDE SEQUENCE [LARGE SCALE GENOMIC DNA]</scope>
    <source>
        <strain evidence="5 6">GAS242</strain>
    </source>
</reference>
<dbReference type="SMART" id="SM00421">
    <property type="entry name" value="HTH_LUXR"/>
    <property type="match status" value="1"/>
</dbReference>
<dbReference type="PRINTS" id="PR00038">
    <property type="entry name" value="HTHLUXR"/>
</dbReference>
<dbReference type="Gene3D" id="1.10.10.10">
    <property type="entry name" value="Winged helix-like DNA-binding domain superfamily/Winged helix DNA-binding domain"/>
    <property type="match status" value="1"/>
</dbReference>
<dbReference type="AlphaFoldDB" id="A0A1M5KX00"/>
<dbReference type="CDD" id="cd06170">
    <property type="entry name" value="LuxR_C_like"/>
    <property type="match status" value="1"/>
</dbReference>
<dbReference type="GO" id="GO:0003677">
    <property type="term" value="F:DNA binding"/>
    <property type="evidence" value="ECO:0007669"/>
    <property type="project" value="UniProtKB-KW"/>
</dbReference>
<dbReference type="Gene3D" id="3.40.50.300">
    <property type="entry name" value="P-loop containing nucleotide triphosphate hydrolases"/>
    <property type="match status" value="1"/>
</dbReference>
<evidence type="ECO:0000256" key="2">
    <source>
        <dbReference type="ARBA" id="ARBA00023125"/>
    </source>
</evidence>
<keyword evidence="3" id="KW-0804">Transcription</keyword>
<dbReference type="Gene3D" id="1.25.40.10">
    <property type="entry name" value="Tetratricopeptide repeat domain"/>
    <property type="match status" value="1"/>
</dbReference>
<feature type="domain" description="HTH luxR-type" evidence="4">
    <location>
        <begin position="846"/>
        <end position="911"/>
    </location>
</feature>
<dbReference type="Pfam" id="PF25873">
    <property type="entry name" value="WHD_MalT"/>
    <property type="match status" value="1"/>
</dbReference>
<dbReference type="EMBL" id="LT670818">
    <property type="protein sequence ID" value="SHG57266.1"/>
    <property type="molecule type" value="Genomic_DNA"/>
</dbReference>